<evidence type="ECO:0000313" key="4">
    <source>
        <dbReference type="Proteomes" id="UP000006727"/>
    </source>
</evidence>
<organism evidence="2">
    <name type="scientific">Physcomitrium patens</name>
    <name type="common">Spreading-leaved earth moss</name>
    <name type="synonym">Physcomitrella patens</name>
    <dbReference type="NCBI Taxonomy" id="3218"/>
    <lineage>
        <taxon>Eukaryota</taxon>
        <taxon>Viridiplantae</taxon>
        <taxon>Streptophyta</taxon>
        <taxon>Embryophyta</taxon>
        <taxon>Bryophyta</taxon>
        <taxon>Bryophytina</taxon>
        <taxon>Bryopsida</taxon>
        <taxon>Funariidae</taxon>
        <taxon>Funariales</taxon>
        <taxon>Funariaceae</taxon>
        <taxon>Physcomitrium</taxon>
    </lineage>
</organism>
<sequence>MTPRRCTSSDLANADYLAQVILEVPNEKMWTPLPRASSFLKQYWPSQYHRCKMDEPKDKHKDLRHPQHEKPRDPNSTPCALPKQRPGKTTAPRSEPCHSVDSGKLVPHLSSAIVKNPDAISCLIQREMSSKHKSISAALKKRQSEITPIALAYSPEKTFDLRRRVTSGSAPDWRWSSLGSTPKDTKRKLTLMDRLPIGTIGEIRTHDLPSEERPSQWGSPRGSVEAISRSGTLVRKEKVFPLFPVVKDDQPNWPFMGTAPNSSTKSSRFSLMQIHFSDKYGEKQAKKSKYSLRLFLMDCHRKEKEHRMAEFSEKDHRLWQMGIRGEQIMPGIVGEENEYYRDKFEQWARHIIDREKTLLSHTKVADTGDWSFMPGTQQNAPMKLTKGPGKDGPAVCSSSLSSSDSSFSLQPRHQRFWT</sequence>
<feature type="compositionally biased region" description="Basic and acidic residues" evidence="1">
    <location>
        <begin position="57"/>
        <end position="73"/>
    </location>
</feature>
<dbReference type="AlphaFoldDB" id="A0A2K1J3L8"/>
<name>A0A2K1J3L8_PHYPA</name>
<protein>
    <submittedName>
        <fullName evidence="2 3">Uncharacterized protein</fullName>
    </submittedName>
</protein>
<accession>A0A2K1J3L8</accession>
<feature type="compositionally biased region" description="Low complexity" evidence="1">
    <location>
        <begin position="397"/>
        <end position="409"/>
    </location>
</feature>
<reference evidence="3" key="3">
    <citation type="submission" date="2020-12" db="UniProtKB">
        <authorList>
            <consortium name="EnsemblPlants"/>
        </authorList>
    </citation>
    <scope>IDENTIFICATION</scope>
</reference>
<dbReference type="PaxDb" id="3218-PP1S313_86V6.1"/>
<reference evidence="2 4" key="2">
    <citation type="journal article" date="2018" name="Plant J.">
        <title>The Physcomitrella patens chromosome-scale assembly reveals moss genome structure and evolution.</title>
        <authorList>
            <person name="Lang D."/>
            <person name="Ullrich K.K."/>
            <person name="Murat F."/>
            <person name="Fuchs J."/>
            <person name="Jenkins J."/>
            <person name="Haas F.B."/>
            <person name="Piednoel M."/>
            <person name="Gundlach H."/>
            <person name="Van Bel M."/>
            <person name="Meyberg R."/>
            <person name="Vives C."/>
            <person name="Morata J."/>
            <person name="Symeonidi A."/>
            <person name="Hiss M."/>
            <person name="Muchero W."/>
            <person name="Kamisugi Y."/>
            <person name="Saleh O."/>
            <person name="Blanc G."/>
            <person name="Decker E.L."/>
            <person name="van Gessel N."/>
            <person name="Grimwood J."/>
            <person name="Hayes R.D."/>
            <person name="Graham S.W."/>
            <person name="Gunter L.E."/>
            <person name="McDaniel S.F."/>
            <person name="Hoernstein S.N.W."/>
            <person name="Larsson A."/>
            <person name="Li F.W."/>
            <person name="Perroud P.F."/>
            <person name="Phillips J."/>
            <person name="Ranjan P."/>
            <person name="Rokshar D.S."/>
            <person name="Rothfels C.J."/>
            <person name="Schneider L."/>
            <person name="Shu S."/>
            <person name="Stevenson D.W."/>
            <person name="Thummler F."/>
            <person name="Tillich M."/>
            <person name="Villarreal Aguilar J.C."/>
            <person name="Widiez T."/>
            <person name="Wong G.K."/>
            <person name="Wymore A."/>
            <person name="Zhang Y."/>
            <person name="Zimmer A.D."/>
            <person name="Quatrano R.S."/>
            <person name="Mayer K.F.X."/>
            <person name="Goodstein D."/>
            <person name="Casacuberta J.M."/>
            <person name="Vandepoele K."/>
            <person name="Reski R."/>
            <person name="Cuming A.C."/>
            <person name="Tuskan G.A."/>
            <person name="Maumus F."/>
            <person name="Salse J."/>
            <person name="Schmutz J."/>
            <person name="Rensing S.A."/>
        </authorList>
    </citation>
    <scope>NUCLEOTIDE SEQUENCE [LARGE SCALE GENOMIC DNA]</scope>
    <source>
        <strain evidence="3 4">cv. Gransden 2004</strain>
    </source>
</reference>
<reference evidence="2 4" key="1">
    <citation type="journal article" date="2008" name="Science">
        <title>The Physcomitrella genome reveals evolutionary insights into the conquest of land by plants.</title>
        <authorList>
            <person name="Rensing S."/>
            <person name="Lang D."/>
            <person name="Zimmer A."/>
            <person name="Terry A."/>
            <person name="Salamov A."/>
            <person name="Shapiro H."/>
            <person name="Nishiyama T."/>
            <person name="Perroud P.-F."/>
            <person name="Lindquist E."/>
            <person name="Kamisugi Y."/>
            <person name="Tanahashi T."/>
            <person name="Sakakibara K."/>
            <person name="Fujita T."/>
            <person name="Oishi K."/>
            <person name="Shin-I T."/>
            <person name="Kuroki Y."/>
            <person name="Toyoda A."/>
            <person name="Suzuki Y."/>
            <person name="Hashimoto A."/>
            <person name="Yamaguchi K."/>
            <person name="Sugano A."/>
            <person name="Kohara Y."/>
            <person name="Fujiyama A."/>
            <person name="Anterola A."/>
            <person name="Aoki S."/>
            <person name="Ashton N."/>
            <person name="Barbazuk W.B."/>
            <person name="Barker E."/>
            <person name="Bennetzen J."/>
            <person name="Bezanilla M."/>
            <person name="Blankenship R."/>
            <person name="Cho S.H."/>
            <person name="Dutcher S."/>
            <person name="Estelle M."/>
            <person name="Fawcett J.A."/>
            <person name="Gundlach H."/>
            <person name="Hanada K."/>
            <person name="Heyl A."/>
            <person name="Hicks K.A."/>
            <person name="Hugh J."/>
            <person name="Lohr M."/>
            <person name="Mayer K."/>
            <person name="Melkozernov A."/>
            <person name="Murata T."/>
            <person name="Nelson D."/>
            <person name="Pils B."/>
            <person name="Prigge M."/>
            <person name="Reiss B."/>
            <person name="Renner T."/>
            <person name="Rombauts S."/>
            <person name="Rushton P."/>
            <person name="Sanderfoot A."/>
            <person name="Schween G."/>
            <person name="Shiu S.-H."/>
            <person name="Stueber K."/>
            <person name="Theodoulou F.L."/>
            <person name="Tu H."/>
            <person name="Van de Peer Y."/>
            <person name="Verrier P.J."/>
            <person name="Waters E."/>
            <person name="Wood A."/>
            <person name="Yang L."/>
            <person name="Cove D."/>
            <person name="Cuming A."/>
            <person name="Hasebe M."/>
            <person name="Lucas S."/>
            <person name="Mishler D.B."/>
            <person name="Reski R."/>
            <person name="Grigoriev I."/>
            <person name="Quatrano R.S."/>
            <person name="Boore J.L."/>
        </authorList>
    </citation>
    <scope>NUCLEOTIDE SEQUENCE [LARGE SCALE GENOMIC DNA]</scope>
    <source>
        <strain evidence="3 4">cv. Gransden 2004</strain>
    </source>
</reference>
<dbReference type="InParanoid" id="A0A2K1J3L8"/>
<dbReference type="Gramene" id="Pp3c17_12700V3.1">
    <property type="protein sequence ID" value="Pp3c17_12700V3.1"/>
    <property type="gene ID" value="Pp3c17_12700"/>
</dbReference>
<dbReference type="Proteomes" id="UP000006727">
    <property type="component" value="Chromosome 17"/>
</dbReference>
<evidence type="ECO:0000313" key="3">
    <source>
        <dbReference type="EnsemblPlants" id="Pp3c17_12700V3.1"/>
    </source>
</evidence>
<evidence type="ECO:0000256" key="1">
    <source>
        <dbReference type="SAM" id="MobiDB-lite"/>
    </source>
</evidence>
<keyword evidence="4" id="KW-1185">Reference proteome</keyword>
<evidence type="ECO:0000313" key="2">
    <source>
        <dbReference type="EMBL" id="PNR36127.1"/>
    </source>
</evidence>
<gene>
    <name evidence="2" type="ORF">PHYPA_021978</name>
</gene>
<dbReference type="EMBL" id="ABEU02000017">
    <property type="protein sequence ID" value="PNR36127.1"/>
    <property type="molecule type" value="Genomic_DNA"/>
</dbReference>
<dbReference type="EnsemblPlants" id="Pp3c17_12700V3.1">
    <property type="protein sequence ID" value="Pp3c17_12700V3.1"/>
    <property type="gene ID" value="Pp3c17_12700"/>
</dbReference>
<proteinExistence type="predicted"/>
<feature type="region of interest" description="Disordered" evidence="1">
    <location>
        <begin position="369"/>
        <end position="418"/>
    </location>
</feature>
<feature type="region of interest" description="Disordered" evidence="1">
    <location>
        <begin position="57"/>
        <end position="102"/>
    </location>
</feature>